<dbReference type="OrthoDB" id="3872634at2"/>
<feature type="transmembrane region" description="Helical" evidence="1">
    <location>
        <begin position="6"/>
        <end position="22"/>
    </location>
</feature>
<feature type="transmembrane region" description="Helical" evidence="1">
    <location>
        <begin position="119"/>
        <end position="139"/>
    </location>
</feature>
<feature type="transmembrane region" description="Helical" evidence="1">
    <location>
        <begin position="91"/>
        <end position="113"/>
    </location>
</feature>
<dbReference type="RefSeq" id="WP_123563207.1">
    <property type="nucleotide sequence ID" value="NZ_JBEYIY010000026.1"/>
</dbReference>
<evidence type="ECO:0000256" key="1">
    <source>
        <dbReference type="SAM" id="Phobius"/>
    </source>
</evidence>
<proteinExistence type="predicted"/>
<keyword evidence="1" id="KW-0472">Membrane</keyword>
<dbReference type="Proteomes" id="UP000266906">
    <property type="component" value="Unassembled WGS sequence"/>
</dbReference>
<sequence length="161" mass="17346">MTALSDVLIAAAVIVLVVGRQLRARRLDTERRFWLLPLVLAAVALRDPVLIDPHHRVAAAVLLAGSMLTTAGMGCAWGWTVRIWRETDGTLWTKGTTATVFAWVGAILVRAAWYGVGAALHVHQSSSVLLLSLGLLLLVRSAAVQWRSRQLDGGKLHGLAA</sequence>
<dbReference type="AlphaFoldDB" id="A0A3N4RG20"/>
<keyword evidence="1" id="KW-0812">Transmembrane</keyword>
<dbReference type="Proteomes" id="UP000267408">
    <property type="component" value="Unassembled WGS sequence"/>
</dbReference>
<keyword evidence="4" id="KW-1185">Reference proteome</keyword>
<keyword evidence="1" id="KW-1133">Transmembrane helix</keyword>
<organism evidence="3 4">
    <name type="scientific">Kitasatospora cineracea</name>
    <dbReference type="NCBI Taxonomy" id="88074"/>
    <lineage>
        <taxon>Bacteria</taxon>
        <taxon>Bacillati</taxon>
        <taxon>Actinomycetota</taxon>
        <taxon>Actinomycetes</taxon>
        <taxon>Kitasatosporales</taxon>
        <taxon>Streptomycetaceae</taxon>
        <taxon>Kitasatospora</taxon>
    </lineage>
</organism>
<protein>
    <submittedName>
        <fullName evidence="3">Uncharacterized protein DUF1453</fullName>
    </submittedName>
</protein>
<dbReference type="EMBL" id="RJVJ01000002">
    <property type="protein sequence ID" value="ROR38551.1"/>
    <property type="molecule type" value="Genomic_DNA"/>
</dbReference>
<gene>
    <name evidence="3" type="ORF">EDD38_0534</name>
    <name evidence="2" type="ORF">EDD39_6741</name>
</gene>
<name>A0A3N4RG20_9ACTN</name>
<evidence type="ECO:0000313" key="3">
    <source>
        <dbReference type="EMBL" id="RPE32283.1"/>
    </source>
</evidence>
<evidence type="ECO:0000313" key="2">
    <source>
        <dbReference type="EMBL" id="ROR38551.1"/>
    </source>
</evidence>
<reference evidence="4 5" key="1">
    <citation type="submission" date="2018-11" db="EMBL/GenBank/DDBJ databases">
        <title>Sequencing the genomes of 1000 actinobacteria strains.</title>
        <authorList>
            <person name="Klenk H.-P."/>
        </authorList>
    </citation>
    <scope>NUCLEOTIDE SEQUENCE [LARGE SCALE GENOMIC DNA]</scope>
    <source>
        <strain evidence="2 5">DSM 44780</strain>
        <strain evidence="3 4">DSM 44781</strain>
    </source>
</reference>
<accession>A0A3N4RG20</accession>
<dbReference type="EMBL" id="RKQG01000001">
    <property type="protein sequence ID" value="RPE32283.1"/>
    <property type="molecule type" value="Genomic_DNA"/>
</dbReference>
<evidence type="ECO:0000313" key="5">
    <source>
        <dbReference type="Proteomes" id="UP000267408"/>
    </source>
</evidence>
<evidence type="ECO:0000313" key="4">
    <source>
        <dbReference type="Proteomes" id="UP000266906"/>
    </source>
</evidence>
<comment type="caution">
    <text evidence="3">The sequence shown here is derived from an EMBL/GenBank/DDBJ whole genome shotgun (WGS) entry which is preliminary data.</text>
</comment>
<feature type="transmembrane region" description="Helical" evidence="1">
    <location>
        <begin position="57"/>
        <end position="79"/>
    </location>
</feature>
<accession>A0A8G1X9Q6</accession>